<dbReference type="RefSeq" id="XP_005105176.1">
    <property type="nucleotide sequence ID" value="XM_005105119.3"/>
</dbReference>
<dbReference type="InterPro" id="IPR020476">
    <property type="entry name" value="Nudix_hydrolase"/>
</dbReference>
<dbReference type="SUPFAM" id="SSF55811">
    <property type="entry name" value="Nudix"/>
    <property type="match status" value="1"/>
</dbReference>
<evidence type="ECO:0000313" key="7">
    <source>
        <dbReference type="RefSeq" id="XP_005105177.1"/>
    </source>
</evidence>
<dbReference type="PANTHER" id="PTHR12629">
    <property type="entry name" value="DIPHOSPHOINOSITOL POLYPHOSPHATE PHOSPHOHYDROLASE"/>
    <property type="match status" value="1"/>
</dbReference>
<dbReference type="RefSeq" id="XP_035827425.1">
    <property type="nucleotide sequence ID" value="XM_035971532.1"/>
</dbReference>
<comment type="similarity">
    <text evidence="3">Belongs to the Nudix hydrolase family.</text>
</comment>
<evidence type="ECO:0000259" key="4">
    <source>
        <dbReference type="PROSITE" id="PS51462"/>
    </source>
</evidence>
<dbReference type="RefSeq" id="XP_005105177.1">
    <property type="nucleotide sequence ID" value="XM_005105120.3"/>
</dbReference>
<dbReference type="InterPro" id="IPR020084">
    <property type="entry name" value="NUDIX_hydrolase_CS"/>
</dbReference>
<dbReference type="GeneID" id="101861679"/>
<dbReference type="PROSITE" id="PS51462">
    <property type="entry name" value="NUDIX"/>
    <property type="match status" value="1"/>
</dbReference>
<keyword evidence="5" id="KW-1185">Reference proteome</keyword>
<sequence length="160" mass="18230">MSTKPTQDSVKMVKQADVPRTYDPDGLRRRAACLCFKDRSEKEILLISSTHDVTKWVVPGGGIDPGEEPDTAAAREALEEAGAAGVIDRLLGVFENSEKRTRTWVYAFYVEQLHDDWTEARSLDRRRKWFQLRDARQALSDFKPLQVNYLNVMESAKVKA</sequence>
<name>A0ABM0JZG7_APLCA</name>
<reference evidence="6 7" key="1">
    <citation type="submission" date="2025-05" db="UniProtKB">
        <authorList>
            <consortium name="RefSeq"/>
        </authorList>
    </citation>
    <scope>IDENTIFICATION</scope>
</reference>
<accession>A0ABM0JZG7</accession>
<dbReference type="PRINTS" id="PR00502">
    <property type="entry name" value="NUDIXFAMILY"/>
</dbReference>
<dbReference type="Proteomes" id="UP000694888">
    <property type="component" value="Unplaced"/>
</dbReference>
<dbReference type="InterPro" id="IPR015797">
    <property type="entry name" value="NUDIX_hydrolase-like_dom_sf"/>
</dbReference>
<dbReference type="Gene3D" id="3.90.79.10">
    <property type="entry name" value="Nucleoside Triphosphate Pyrophosphohydrolase"/>
    <property type="match status" value="1"/>
</dbReference>
<keyword evidence="2 3" id="KW-0378">Hydrolase</keyword>
<protein>
    <submittedName>
        <fullName evidence="6 7">Diphosphoinositol polyphosphate phosphohydrolase 1</fullName>
    </submittedName>
</protein>
<proteinExistence type="inferred from homology"/>
<dbReference type="PROSITE" id="PS00893">
    <property type="entry name" value="NUDIX_BOX"/>
    <property type="match status" value="1"/>
</dbReference>
<feature type="domain" description="Nudix hydrolase" evidence="4">
    <location>
        <begin position="27"/>
        <end position="152"/>
    </location>
</feature>
<evidence type="ECO:0000313" key="8">
    <source>
        <dbReference type="RefSeq" id="XP_035827425.1"/>
    </source>
</evidence>
<evidence type="ECO:0000256" key="2">
    <source>
        <dbReference type="ARBA" id="ARBA00022801"/>
    </source>
</evidence>
<keyword evidence="1" id="KW-0479">Metal-binding</keyword>
<evidence type="ECO:0000313" key="5">
    <source>
        <dbReference type="Proteomes" id="UP000694888"/>
    </source>
</evidence>
<dbReference type="PANTHER" id="PTHR12629:SF0">
    <property type="entry name" value="DIPHOSPHOINOSITOL-POLYPHOSPHATE DIPHOSPHATASE"/>
    <property type="match status" value="1"/>
</dbReference>
<gene>
    <name evidence="6 7 8" type="primary">LOC101861679</name>
</gene>
<dbReference type="InterPro" id="IPR000086">
    <property type="entry name" value="NUDIX_hydrolase_dom"/>
</dbReference>
<evidence type="ECO:0000256" key="1">
    <source>
        <dbReference type="ARBA" id="ARBA00022723"/>
    </source>
</evidence>
<evidence type="ECO:0000313" key="6">
    <source>
        <dbReference type="RefSeq" id="XP_005105176.1"/>
    </source>
</evidence>
<dbReference type="Pfam" id="PF00293">
    <property type="entry name" value="NUDIX"/>
    <property type="match status" value="1"/>
</dbReference>
<organism evidence="5 7">
    <name type="scientific">Aplysia californica</name>
    <name type="common">California sea hare</name>
    <dbReference type="NCBI Taxonomy" id="6500"/>
    <lineage>
        <taxon>Eukaryota</taxon>
        <taxon>Metazoa</taxon>
        <taxon>Spiralia</taxon>
        <taxon>Lophotrochozoa</taxon>
        <taxon>Mollusca</taxon>
        <taxon>Gastropoda</taxon>
        <taxon>Heterobranchia</taxon>
        <taxon>Euthyneura</taxon>
        <taxon>Tectipleura</taxon>
        <taxon>Aplysiida</taxon>
        <taxon>Aplysioidea</taxon>
        <taxon>Aplysiidae</taxon>
        <taxon>Aplysia</taxon>
    </lineage>
</organism>
<evidence type="ECO:0000256" key="3">
    <source>
        <dbReference type="RuleBase" id="RU003476"/>
    </source>
</evidence>